<evidence type="ECO:0000313" key="2">
    <source>
        <dbReference type="EMBL" id="KIP03622.1"/>
    </source>
</evidence>
<dbReference type="PANTHER" id="PTHR34213:SF2">
    <property type="entry name" value="NUCLEAR TRANSPORT FACTOR 2 (NTF2) FAMILY PROTEIN"/>
    <property type="match status" value="1"/>
</dbReference>
<dbReference type="EMBL" id="KN840607">
    <property type="protein sequence ID" value="KIP03622.1"/>
    <property type="molecule type" value="Genomic_DNA"/>
</dbReference>
<evidence type="ECO:0000256" key="1">
    <source>
        <dbReference type="SAM" id="MobiDB-lite"/>
    </source>
</evidence>
<name>A0A0C3S253_PHLG1</name>
<dbReference type="SUPFAM" id="SSF54427">
    <property type="entry name" value="NTF2-like"/>
    <property type="match status" value="1"/>
</dbReference>
<dbReference type="InterPro" id="IPR032710">
    <property type="entry name" value="NTF2-like_dom_sf"/>
</dbReference>
<sequence length="125" mass="13886">MPTSDPEVKNASGLTPTQTKALKERNPEDHERSIIQSIKESTYQVYAKEAVFHDPIGIAEGIESIRAQFNGLVKLFPRADIPRFRVLENPSSVPKSTILIDQDVAYFRDPNASSPTKVSEASDML</sequence>
<keyword evidence="3" id="KW-1185">Reference proteome</keyword>
<organism evidence="2 3">
    <name type="scientific">Phlebiopsis gigantea (strain 11061_1 CR5-6)</name>
    <name type="common">White-rot fungus</name>
    <name type="synonym">Peniophora gigantea</name>
    <dbReference type="NCBI Taxonomy" id="745531"/>
    <lineage>
        <taxon>Eukaryota</taxon>
        <taxon>Fungi</taxon>
        <taxon>Dikarya</taxon>
        <taxon>Basidiomycota</taxon>
        <taxon>Agaricomycotina</taxon>
        <taxon>Agaricomycetes</taxon>
        <taxon>Polyporales</taxon>
        <taxon>Phanerochaetaceae</taxon>
        <taxon>Phlebiopsis</taxon>
    </lineage>
</organism>
<evidence type="ECO:0000313" key="3">
    <source>
        <dbReference type="Proteomes" id="UP000053257"/>
    </source>
</evidence>
<feature type="region of interest" description="Disordered" evidence="1">
    <location>
        <begin position="1"/>
        <end position="30"/>
    </location>
</feature>
<dbReference type="STRING" id="745531.A0A0C3S253"/>
<protein>
    <submittedName>
        <fullName evidence="2">Uncharacterized protein</fullName>
    </submittedName>
</protein>
<dbReference type="PANTHER" id="PTHR34213">
    <property type="entry name" value="NUCLEAR TRANSPORT FACTOR 2 (NTF2) FAMILY PROTEIN"/>
    <property type="match status" value="1"/>
</dbReference>
<dbReference type="AlphaFoldDB" id="A0A0C3S253"/>
<dbReference type="Proteomes" id="UP000053257">
    <property type="component" value="Unassembled WGS sequence"/>
</dbReference>
<dbReference type="HOGENOM" id="CLU_1993443_0_0_1"/>
<accession>A0A0C3S253</accession>
<dbReference type="OrthoDB" id="2400485at2759"/>
<gene>
    <name evidence="2" type="ORF">PHLGIDRAFT_77281</name>
</gene>
<feature type="compositionally biased region" description="Basic and acidic residues" evidence="1">
    <location>
        <begin position="21"/>
        <end position="30"/>
    </location>
</feature>
<proteinExistence type="predicted"/>
<reference evidence="2 3" key="1">
    <citation type="journal article" date="2014" name="PLoS Genet.">
        <title>Analysis of the Phlebiopsis gigantea genome, transcriptome and secretome provides insight into its pioneer colonization strategies of wood.</title>
        <authorList>
            <person name="Hori C."/>
            <person name="Ishida T."/>
            <person name="Igarashi K."/>
            <person name="Samejima M."/>
            <person name="Suzuki H."/>
            <person name="Master E."/>
            <person name="Ferreira P."/>
            <person name="Ruiz-Duenas F.J."/>
            <person name="Held B."/>
            <person name="Canessa P."/>
            <person name="Larrondo L.F."/>
            <person name="Schmoll M."/>
            <person name="Druzhinina I.S."/>
            <person name="Kubicek C.P."/>
            <person name="Gaskell J.A."/>
            <person name="Kersten P."/>
            <person name="St John F."/>
            <person name="Glasner J."/>
            <person name="Sabat G."/>
            <person name="Splinter BonDurant S."/>
            <person name="Syed K."/>
            <person name="Yadav J."/>
            <person name="Mgbeahuruike A.C."/>
            <person name="Kovalchuk A."/>
            <person name="Asiegbu F.O."/>
            <person name="Lackner G."/>
            <person name="Hoffmeister D."/>
            <person name="Rencoret J."/>
            <person name="Gutierrez A."/>
            <person name="Sun H."/>
            <person name="Lindquist E."/>
            <person name="Barry K."/>
            <person name="Riley R."/>
            <person name="Grigoriev I.V."/>
            <person name="Henrissat B."/>
            <person name="Kues U."/>
            <person name="Berka R.M."/>
            <person name="Martinez A.T."/>
            <person name="Covert S.F."/>
            <person name="Blanchette R.A."/>
            <person name="Cullen D."/>
        </authorList>
    </citation>
    <scope>NUCLEOTIDE SEQUENCE [LARGE SCALE GENOMIC DNA]</scope>
    <source>
        <strain evidence="2 3">11061_1 CR5-6</strain>
    </source>
</reference>